<dbReference type="PROSITE" id="PS51154">
    <property type="entry name" value="MACRO"/>
    <property type="match status" value="2"/>
</dbReference>
<evidence type="ECO:0000259" key="11">
    <source>
        <dbReference type="PROSITE" id="PS51059"/>
    </source>
</evidence>
<evidence type="ECO:0000256" key="2">
    <source>
        <dbReference type="ARBA" id="ARBA00022676"/>
    </source>
</evidence>
<feature type="compositionally biased region" description="Basic and acidic residues" evidence="8">
    <location>
        <begin position="1644"/>
        <end position="1661"/>
    </location>
</feature>
<feature type="domain" description="WWE" evidence="10">
    <location>
        <begin position="1771"/>
        <end position="1853"/>
    </location>
</feature>
<dbReference type="InterPro" id="IPR012317">
    <property type="entry name" value="Poly(ADP-ribose)pol_cat_dom"/>
</dbReference>
<dbReference type="Pfam" id="PF02825">
    <property type="entry name" value="WWE"/>
    <property type="match status" value="1"/>
</dbReference>
<evidence type="ECO:0000256" key="7">
    <source>
        <dbReference type="RuleBase" id="RU362114"/>
    </source>
</evidence>
<dbReference type="GO" id="GO:0010629">
    <property type="term" value="P:negative regulation of gene expression"/>
    <property type="evidence" value="ECO:0007669"/>
    <property type="project" value="TreeGrafter"/>
</dbReference>
<dbReference type="GO" id="GO:0005737">
    <property type="term" value="C:cytoplasm"/>
    <property type="evidence" value="ECO:0007669"/>
    <property type="project" value="TreeGrafter"/>
</dbReference>
<dbReference type="PROSITE" id="PS51059">
    <property type="entry name" value="PARP_CATALYTIC"/>
    <property type="match status" value="1"/>
</dbReference>
<dbReference type="SUPFAM" id="SSF54928">
    <property type="entry name" value="RNA-binding domain, RBD"/>
    <property type="match status" value="2"/>
</dbReference>
<keyword evidence="6" id="KW-0694">RNA-binding</keyword>
<dbReference type="Gene3D" id="3.30.70.330">
    <property type="match status" value="5"/>
</dbReference>
<feature type="domain" description="RRM" evidence="9">
    <location>
        <begin position="310"/>
        <end position="389"/>
    </location>
</feature>
<reference evidence="14" key="1">
    <citation type="submission" date="2025-08" db="UniProtKB">
        <authorList>
            <consortium name="RefSeq"/>
        </authorList>
    </citation>
    <scope>IDENTIFICATION</scope>
    <source>
        <tissue evidence="14">Whole sample</tissue>
    </source>
</reference>
<evidence type="ECO:0000256" key="5">
    <source>
        <dbReference type="ARBA" id="ARBA00023242"/>
    </source>
</evidence>
<dbReference type="Gene3D" id="3.40.220.10">
    <property type="entry name" value="Leucine Aminopeptidase, subunit E, domain 1"/>
    <property type="match status" value="2"/>
</dbReference>
<dbReference type="FunFam" id="3.90.228.10:FF:000008">
    <property type="entry name" value="Poly [ADP-ribose] polymerase"/>
    <property type="match status" value="1"/>
</dbReference>
<evidence type="ECO:0000259" key="9">
    <source>
        <dbReference type="PROSITE" id="PS50102"/>
    </source>
</evidence>
<protein>
    <recommendedName>
        <fullName evidence="7">Poly [ADP-ribose] polymerase</fullName>
        <shortName evidence="7">PARP</shortName>
        <ecNumber evidence="7">2.4.2.-</ecNumber>
    </recommendedName>
</protein>
<proteinExistence type="predicted"/>
<dbReference type="CDD" id="cd02907">
    <property type="entry name" value="Macro_Af1521_BAL-like"/>
    <property type="match status" value="1"/>
</dbReference>
<name>A0A8B8ETT1_CRAVI</name>
<evidence type="ECO:0000256" key="6">
    <source>
        <dbReference type="PROSITE-ProRule" id="PRU00176"/>
    </source>
</evidence>
<dbReference type="GO" id="GO:0003950">
    <property type="term" value="F:NAD+ poly-ADP-ribosyltransferase activity"/>
    <property type="evidence" value="ECO:0007669"/>
    <property type="project" value="UniProtKB-UniRule"/>
</dbReference>
<dbReference type="RefSeq" id="XP_022343371.1">
    <property type="nucleotide sequence ID" value="XM_022487663.1"/>
</dbReference>
<keyword evidence="4 7" id="KW-0520">NAD</keyword>
<dbReference type="InterPro" id="IPR002589">
    <property type="entry name" value="Macro_dom"/>
</dbReference>
<dbReference type="GO" id="GO:1990404">
    <property type="term" value="F:NAD+-protein mono-ADP-ribosyltransferase activity"/>
    <property type="evidence" value="ECO:0007669"/>
    <property type="project" value="TreeGrafter"/>
</dbReference>
<feature type="domain" description="RRM" evidence="9">
    <location>
        <begin position="498"/>
        <end position="572"/>
    </location>
</feature>
<evidence type="ECO:0000256" key="4">
    <source>
        <dbReference type="ARBA" id="ARBA00023027"/>
    </source>
</evidence>
<evidence type="ECO:0000313" key="14">
    <source>
        <dbReference type="RefSeq" id="XP_022343371.1"/>
    </source>
</evidence>
<dbReference type="InterPro" id="IPR000504">
    <property type="entry name" value="RRM_dom"/>
</dbReference>
<dbReference type="InterPro" id="IPR043472">
    <property type="entry name" value="Macro_dom-like"/>
</dbReference>
<dbReference type="CDD" id="cd01439">
    <property type="entry name" value="TCCD_inducible_PARP_like"/>
    <property type="match status" value="1"/>
</dbReference>
<evidence type="ECO:0000256" key="1">
    <source>
        <dbReference type="ARBA" id="ARBA00004123"/>
    </source>
</evidence>
<evidence type="ECO:0000259" key="10">
    <source>
        <dbReference type="PROSITE" id="PS50918"/>
    </source>
</evidence>
<dbReference type="GO" id="GO:0070212">
    <property type="term" value="P:protein poly-ADP-ribosylation"/>
    <property type="evidence" value="ECO:0007669"/>
    <property type="project" value="TreeGrafter"/>
</dbReference>
<dbReference type="SUPFAM" id="SSF56399">
    <property type="entry name" value="ADP-ribosylation"/>
    <property type="match status" value="1"/>
</dbReference>
<feature type="region of interest" description="Disordered" evidence="8">
    <location>
        <begin position="143"/>
        <end position="218"/>
    </location>
</feature>
<evidence type="ECO:0000256" key="3">
    <source>
        <dbReference type="ARBA" id="ARBA00022679"/>
    </source>
</evidence>
<dbReference type="PROSITE" id="PS50918">
    <property type="entry name" value="WWE"/>
    <property type="match status" value="1"/>
</dbReference>
<dbReference type="GO" id="GO:0003723">
    <property type="term" value="F:RNA binding"/>
    <property type="evidence" value="ECO:0007669"/>
    <property type="project" value="UniProtKB-UniRule"/>
</dbReference>
<keyword evidence="5" id="KW-0539">Nucleus</keyword>
<dbReference type="SUPFAM" id="SSF52949">
    <property type="entry name" value="Macro domain-like"/>
    <property type="match status" value="2"/>
</dbReference>
<keyword evidence="13" id="KW-1185">Reference proteome</keyword>
<gene>
    <name evidence="14" type="primary">LOC111136654</name>
</gene>
<feature type="region of interest" description="Disordered" evidence="8">
    <location>
        <begin position="1639"/>
        <end position="1661"/>
    </location>
</feature>
<evidence type="ECO:0000259" key="12">
    <source>
        <dbReference type="PROSITE" id="PS51154"/>
    </source>
</evidence>
<feature type="compositionally biased region" description="Polar residues" evidence="8">
    <location>
        <begin position="171"/>
        <end position="189"/>
    </location>
</feature>
<dbReference type="GO" id="GO:0005634">
    <property type="term" value="C:nucleus"/>
    <property type="evidence" value="ECO:0007669"/>
    <property type="project" value="UniProtKB-SubCell"/>
</dbReference>
<dbReference type="PANTHER" id="PTHR14453:SF102">
    <property type="entry name" value="PROTEIN MONO-ADP-RIBOSYLTRANSFERASE PARP14-LIKE"/>
    <property type="match status" value="1"/>
</dbReference>
<dbReference type="GeneID" id="111136654"/>
<dbReference type="CDD" id="cd12547">
    <property type="entry name" value="RRM1_2_PAR10"/>
    <property type="match status" value="2"/>
</dbReference>
<dbReference type="InterPro" id="IPR035979">
    <property type="entry name" value="RBD_domain_sf"/>
</dbReference>
<dbReference type="PROSITE" id="PS50102">
    <property type="entry name" value="RRM"/>
    <property type="match status" value="4"/>
</dbReference>
<organism evidence="13 14">
    <name type="scientific">Crassostrea virginica</name>
    <name type="common">Eastern oyster</name>
    <dbReference type="NCBI Taxonomy" id="6565"/>
    <lineage>
        <taxon>Eukaryota</taxon>
        <taxon>Metazoa</taxon>
        <taxon>Spiralia</taxon>
        <taxon>Lophotrochozoa</taxon>
        <taxon>Mollusca</taxon>
        <taxon>Bivalvia</taxon>
        <taxon>Autobranchia</taxon>
        <taxon>Pteriomorphia</taxon>
        <taxon>Ostreida</taxon>
        <taxon>Ostreoidea</taxon>
        <taxon>Ostreidae</taxon>
        <taxon>Crassostrea</taxon>
    </lineage>
</organism>
<dbReference type="Pfam" id="PF00644">
    <property type="entry name" value="PARP"/>
    <property type="match status" value="1"/>
</dbReference>
<comment type="subcellular location">
    <subcellularLocation>
        <location evidence="1">Nucleus</location>
    </subcellularLocation>
</comment>
<dbReference type="PANTHER" id="PTHR14453">
    <property type="entry name" value="PARP/ZINC FINGER CCCH TYPE DOMAIN CONTAINING PROTEIN"/>
    <property type="match status" value="1"/>
</dbReference>
<feature type="domain" description="Macro" evidence="12">
    <location>
        <begin position="1448"/>
        <end position="1634"/>
    </location>
</feature>
<dbReference type="SUPFAM" id="SSF117839">
    <property type="entry name" value="WWE domain"/>
    <property type="match status" value="1"/>
</dbReference>
<dbReference type="Pfam" id="PF23085">
    <property type="entry name" value="RRM_PARP14_3"/>
    <property type="match status" value="5"/>
</dbReference>
<dbReference type="Proteomes" id="UP000694844">
    <property type="component" value="Chromosome 5"/>
</dbReference>
<dbReference type="InterPro" id="IPR004170">
    <property type="entry name" value="WWE_dom"/>
</dbReference>
<feature type="domain" description="PARP catalytic" evidence="11">
    <location>
        <begin position="1863"/>
        <end position="2065"/>
    </location>
</feature>
<dbReference type="InterPro" id="IPR037197">
    <property type="entry name" value="WWE_dom_sf"/>
</dbReference>
<dbReference type="Pfam" id="PF01661">
    <property type="entry name" value="Macro"/>
    <property type="match status" value="2"/>
</dbReference>
<feature type="domain" description="RRM" evidence="9">
    <location>
        <begin position="220"/>
        <end position="298"/>
    </location>
</feature>
<evidence type="ECO:0000256" key="8">
    <source>
        <dbReference type="SAM" id="MobiDB-lite"/>
    </source>
</evidence>
<keyword evidence="3 7" id="KW-0808">Transferase</keyword>
<feature type="domain" description="Macro" evidence="12">
    <location>
        <begin position="1238"/>
        <end position="1423"/>
    </location>
</feature>
<feature type="compositionally biased region" description="Polar residues" evidence="8">
    <location>
        <begin position="143"/>
        <end position="158"/>
    </location>
</feature>
<dbReference type="SMART" id="SM00360">
    <property type="entry name" value="RRM"/>
    <property type="match status" value="6"/>
</dbReference>
<dbReference type="GO" id="GO:0003714">
    <property type="term" value="F:transcription corepressor activity"/>
    <property type="evidence" value="ECO:0007669"/>
    <property type="project" value="TreeGrafter"/>
</dbReference>
<dbReference type="InterPro" id="IPR034464">
    <property type="entry name" value="PAR10_RRM1_2"/>
</dbReference>
<dbReference type="Gene3D" id="3.90.228.10">
    <property type="match status" value="1"/>
</dbReference>
<dbReference type="OrthoDB" id="6159649at2759"/>
<keyword evidence="2 7" id="KW-0328">Glycosyltransferase</keyword>
<dbReference type="SMART" id="SM00506">
    <property type="entry name" value="A1pp"/>
    <property type="match status" value="2"/>
</dbReference>
<dbReference type="InterPro" id="IPR052056">
    <property type="entry name" value="Mono-ARTD/PARP"/>
</dbReference>
<dbReference type="CDD" id="cd02903">
    <property type="entry name" value="Macro_BAL-like"/>
    <property type="match status" value="1"/>
</dbReference>
<dbReference type="InterPro" id="IPR057044">
    <property type="entry name" value="PARP14_KH_1"/>
</dbReference>
<dbReference type="Pfam" id="PF23084">
    <property type="entry name" value="KH_PARP14_1"/>
    <property type="match status" value="1"/>
</dbReference>
<evidence type="ECO:0000313" key="13">
    <source>
        <dbReference type="Proteomes" id="UP000694844"/>
    </source>
</evidence>
<sequence length="2065" mass="233832">MSVHGTLTDTQRREDCRKSCVTVRHVPPGVNLQDYIQYKRAIMIDKSIWLVMFHDPKHAEFHIEIGNLDCESFTLQFTPSSFTDIPEEWLQDNPGSPERKKISACYEYTMHQNHGYSAPGTMHPYASPMGQQQIYANQYSHGHGTHLQNLTRPRSNESFGEGSLVVPSEPMSATSIDKSQVCRNFSNMPNPEPQSDAPPSYDSLIPRNSHDNSSVQEATRSIKVSSLPLSVNEEFITDFFENKKNGGGDVVNVSYNQRNNTAIVTFKESKVVESVLKRHKTSSLKMNKLEIQIEEHNSQSDDGERGNKVSAILVTHLPTNVTDEQLELFFENSKKSGGGEVERVDYDRDTKSAVVWFKDAEVVPTVLEKHKSTALRINKMKIEIEEYQSSQVESCDSSDEENEATGAIKVTNIPSTTTEEEIILFFESRKKSGGGDVEKVEYDEINHWAVVWFMDADAVSRVLQKAPLLFNKKQIYVEEVRLDGQQIEKEEDTQSPLYTIEVRGMKDTTSKDSVELYFENKRSGGGEVKEVKGEVEEGLMLITFTNGETVESVLQRTHKLDGATLQVKRHEPPKPIPMYPNRVLIKGLNPETTKEGIINYLEAKTGDEVTDVAFGQEEGTVLVTFEELSDFGHLEITCLKKPLENCYLSVKRVPISNCVLVSGFAKDKMTSKSTLENYFENERKSGGLDVTNVKINHDDNTCLVYFKDHSVCDRVCQRSHFVENTNLTVQIYHECLGQPFNAEGERKVKIPNPLNVRELDLRKMKFVFKSPEFKEILDKESTIGYGRIKWPEKPATELTVECTLTKEIQDCKKLVKTWEKDMESCIRRLLGELHAELISILQELWQVVLEKIKQVNVVDPTKVAIVIEKGTYTIVIVGYKHMVESLKKTLQQIISTIEDDVQKQKQQITEILSLKHHQFLLLSFDHFKEAIEKKYPELKVTTNSKDRNVTFEGQYSDVIEAKLSLFERCQQICESSAGKFSKNRMDYLKRKEVKSKVSTMLKENDNISCFEIKGDGVMLYAFSDDKAVEAAHLLKGNIIESPIEVSTDSAYLLSSDKWENEVKNIQSREEFKGLLHVITLCDQNKIFIVTFRDLVGLAREFVENYLRDNTIFSKLMDVHPSIFKYLELYHSQMSADLSNRFRDQHVQITSGKNSFTIRGTQTGLNQAMFEIDALIKKIKWKKHTLQKPGITKHIQSDTCTGYITEVQNQNKCYIQIGETVETKESSFNTNANMSSLHGILAEHTTKSGVRIKVYGGDLTQLPVDVIVNGANTDLMHQGGLAGVLVKTGGNAIQEECTEHVKRNGKLNEGAIFCSKPGRLSCKMIVHACGPTWKGGFNQESDHLTECVQSALEETDKHRFQSIAFPALCTGIFGYPIKQATSVIVKAVKSYLKDKRIYNIKEIILCDVKAETVKGFTEALNHAYKGKVKVSNKIISQCPKSQTTEDQAVHQDCEFNTGQISVKLIKGNIALSKVDIIVNTISKDLILNQGAVSASIAAVGGKSIQQECRSKYPSGIDYGEIAVTGGGKLYCKLVCHAALPNCDQDKEKSKKVLQNILKACLQEAHNQNMATIAFPAIGTGNLGYPRDVVAEEMYQAIIDFAKENSNSCVNTVFFVVFEEDSETLQAFITEMKRIARRISRKTGKRHGDDTKGAGACKRSENGHQWDHVAEDKKSSVNIVIYAENQSDIDAGIQSLDNLMDRDFQRKEIKEQIIHDFTPNQIIAFNIFCKRFDVEVKIDKDQAKVLLFGLKDKISSASYDVHRFFREAECQLQNQFQAKLISDYVQWYYIEDTNGKNELTEYPDHTNLVIETAYRNQEKEVSLSDTDGITYTIDFNNMEEYPNDDKTDVAKVIRRDIIQKFAFDPPKEWSTMREDDNLVVIQVTPGSAEYSNVIDKFLKDVGKVDIVKLERIQNKMLYQQYLAKKKLLDSQNPQGTQNERELWHGTAPEAVNSINSFGFNRSYCGKNAAYYGDGVYFALKATYSARDLYSRPDNQGHKRIYLCNVLTGEYTTGKQGMRIPPQKTGQQAHILYDSLVNNANAQKMEMFIIFNDTQAYPAYLITFTKVT</sequence>
<accession>A0A8B8ETT1</accession>
<dbReference type="EC" id="2.4.2.-" evidence="7"/>
<dbReference type="KEGG" id="cvn:111136654"/>
<dbReference type="Gene3D" id="3.30.720.50">
    <property type="match status" value="1"/>
</dbReference>
<feature type="domain" description="RRM" evidence="9">
    <location>
        <begin position="406"/>
        <end position="494"/>
    </location>
</feature>
<dbReference type="InterPro" id="IPR012677">
    <property type="entry name" value="Nucleotide-bd_a/b_plait_sf"/>
</dbReference>